<evidence type="ECO:0000313" key="3">
    <source>
        <dbReference type="Proteomes" id="UP000183190"/>
    </source>
</evidence>
<evidence type="ECO:0000256" key="1">
    <source>
        <dbReference type="SAM" id="Phobius"/>
    </source>
</evidence>
<sequence length="202" mass="21990">MANNINNRLLEKISAVNEIINSPDAGEPSYSFKLRYCADTVAQTKQIGYCTIACGALILTRSMLRNASYQTAGLIFAFVAIFYAIYCMVYASKIEKTEIAEVSGDSIIVKGRTYSYSEISEISGAAFNGLRIMSNGTKVASLNKACDGCGDLVKWAKQHNIPVNDSNTGNLQSIQKRNSVIVAVMIIAALVIGFLMAFLKRM</sequence>
<evidence type="ECO:0000313" key="2">
    <source>
        <dbReference type="EMBL" id="SEH45939.1"/>
    </source>
</evidence>
<reference evidence="2 3" key="1">
    <citation type="submission" date="2016-10" db="EMBL/GenBank/DDBJ databases">
        <authorList>
            <person name="de Groot N.N."/>
        </authorList>
    </citation>
    <scope>NUCLEOTIDE SEQUENCE [LARGE SCALE GENOMIC DNA]</scope>
    <source>
        <strain evidence="2 3">YAD2003</strain>
    </source>
</reference>
<dbReference type="AlphaFoldDB" id="A0A1H6IGA0"/>
<feature type="transmembrane region" description="Helical" evidence="1">
    <location>
        <begin position="71"/>
        <end position="91"/>
    </location>
</feature>
<organism evidence="2 3">
    <name type="scientific">Ruminococcus flavefaciens</name>
    <dbReference type="NCBI Taxonomy" id="1265"/>
    <lineage>
        <taxon>Bacteria</taxon>
        <taxon>Bacillati</taxon>
        <taxon>Bacillota</taxon>
        <taxon>Clostridia</taxon>
        <taxon>Eubacteriales</taxon>
        <taxon>Oscillospiraceae</taxon>
        <taxon>Ruminococcus</taxon>
    </lineage>
</organism>
<dbReference type="RefSeq" id="WP_074714572.1">
    <property type="nucleotide sequence ID" value="NZ_FNWV01000002.1"/>
</dbReference>
<dbReference type="EMBL" id="FNWV01000002">
    <property type="protein sequence ID" value="SEH45939.1"/>
    <property type="molecule type" value="Genomic_DNA"/>
</dbReference>
<gene>
    <name evidence="2" type="ORF">SAMN02910265_00769</name>
</gene>
<accession>A0A1H6IGA0</accession>
<keyword evidence="1" id="KW-0472">Membrane</keyword>
<protein>
    <submittedName>
        <fullName evidence="2">Uncharacterized protein</fullName>
    </submittedName>
</protein>
<keyword evidence="1" id="KW-0812">Transmembrane</keyword>
<name>A0A1H6IGA0_RUMFL</name>
<keyword evidence="1" id="KW-1133">Transmembrane helix</keyword>
<proteinExistence type="predicted"/>
<dbReference type="Proteomes" id="UP000183190">
    <property type="component" value="Unassembled WGS sequence"/>
</dbReference>
<feature type="transmembrane region" description="Helical" evidence="1">
    <location>
        <begin position="180"/>
        <end position="199"/>
    </location>
</feature>
<dbReference type="OrthoDB" id="1820526at2"/>